<accession>A0A7W7ETL1</accession>
<keyword evidence="1" id="KW-0732">Signal</keyword>
<proteinExistence type="predicted"/>
<keyword evidence="3" id="KW-1185">Reference proteome</keyword>
<dbReference type="OrthoDB" id="8724542at2"/>
<reference evidence="2 3" key="1">
    <citation type="submission" date="2020-08" db="EMBL/GenBank/DDBJ databases">
        <title>Genomic Encyclopedia of Type Strains, Phase IV (KMG-IV): sequencing the most valuable type-strain genomes for metagenomic binning, comparative biology and taxonomic classification.</title>
        <authorList>
            <person name="Goeker M."/>
        </authorList>
    </citation>
    <scope>NUCLEOTIDE SEQUENCE [LARGE SCALE GENOMIC DNA]</scope>
    <source>
        <strain evidence="2 3">DSM 17507</strain>
    </source>
</reference>
<sequence>MKLSVLAVAALLGVSACTQGTPPSENLPAMPEGSCNADASQSFIGRKATSEVAAELMKLTGARTLRWVPPRSAVTMDYRADRLTVAYDDDYTIVRISCG</sequence>
<dbReference type="PROSITE" id="PS51257">
    <property type="entry name" value="PROKAR_LIPOPROTEIN"/>
    <property type="match status" value="1"/>
</dbReference>
<name>A0A7W7ETL1_9SPHN</name>
<evidence type="ECO:0000313" key="3">
    <source>
        <dbReference type="Proteomes" id="UP000538566"/>
    </source>
</evidence>
<feature type="signal peptide" evidence="1">
    <location>
        <begin position="1"/>
        <end position="20"/>
    </location>
</feature>
<dbReference type="Pfam" id="PF11720">
    <property type="entry name" value="Inhibitor_I78"/>
    <property type="match status" value="1"/>
</dbReference>
<organism evidence="2 3">
    <name type="scientific">Novosphingobium taihuense</name>
    <dbReference type="NCBI Taxonomy" id="260085"/>
    <lineage>
        <taxon>Bacteria</taxon>
        <taxon>Pseudomonadati</taxon>
        <taxon>Pseudomonadota</taxon>
        <taxon>Alphaproteobacteria</taxon>
        <taxon>Sphingomonadales</taxon>
        <taxon>Sphingomonadaceae</taxon>
        <taxon>Novosphingobium</taxon>
    </lineage>
</organism>
<dbReference type="RefSeq" id="WP_144905327.1">
    <property type="nucleotide sequence ID" value="NZ_JACHOA010000002.1"/>
</dbReference>
<comment type="caution">
    <text evidence="2">The sequence shown here is derived from an EMBL/GenBank/DDBJ whole genome shotgun (WGS) entry which is preliminary data.</text>
</comment>
<dbReference type="InterPro" id="IPR021719">
    <property type="entry name" value="Prot_inh_I78"/>
</dbReference>
<evidence type="ECO:0000313" key="2">
    <source>
        <dbReference type="EMBL" id="MBB4613114.1"/>
    </source>
</evidence>
<dbReference type="EMBL" id="JACHOA010000002">
    <property type="protein sequence ID" value="MBB4613114.1"/>
    <property type="molecule type" value="Genomic_DNA"/>
</dbReference>
<gene>
    <name evidence="2" type="ORF">GGR37_001373</name>
</gene>
<feature type="chain" id="PRO_5030775001" description="Peptidase inhibitor I78 family protein" evidence="1">
    <location>
        <begin position="21"/>
        <end position="99"/>
    </location>
</feature>
<dbReference type="Gene3D" id="3.30.10.10">
    <property type="entry name" value="Trypsin Inhibitor V, subunit A"/>
    <property type="match status" value="1"/>
</dbReference>
<dbReference type="AlphaFoldDB" id="A0A7W7ETL1"/>
<dbReference type="Proteomes" id="UP000538566">
    <property type="component" value="Unassembled WGS sequence"/>
</dbReference>
<evidence type="ECO:0008006" key="4">
    <source>
        <dbReference type="Google" id="ProtNLM"/>
    </source>
</evidence>
<protein>
    <recommendedName>
        <fullName evidence="4">Peptidase inhibitor I78 family protein</fullName>
    </recommendedName>
</protein>
<evidence type="ECO:0000256" key="1">
    <source>
        <dbReference type="SAM" id="SignalP"/>
    </source>
</evidence>